<protein>
    <submittedName>
        <fullName evidence="2">Uncharacterized protein</fullName>
    </submittedName>
</protein>
<keyword evidence="3" id="KW-1185">Reference proteome</keyword>
<feature type="transmembrane region" description="Helical" evidence="1">
    <location>
        <begin position="46"/>
        <end position="63"/>
    </location>
</feature>
<dbReference type="RefSeq" id="WP_022859908.1">
    <property type="nucleotide sequence ID" value="NZ_JGZB01000001.1"/>
</dbReference>
<dbReference type="STRING" id="1692.BMAGN_1214"/>
<accession>A0A087BEQ3</accession>
<organism evidence="2 3">
    <name type="scientific">Bifidobacterium magnum</name>
    <dbReference type="NCBI Taxonomy" id="1692"/>
    <lineage>
        <taxon>Bacteria</taxon>
        <taxon>Bacillati</taxon>
        <taxon>Actinomycetota</taxon>
        <taxon>Actinomycetes</taxon>
        <taxon>Bifidobacteriales</taxon>
        <taxon>Bifidobacteriaceae</taxon>
        <taxon>Bifidobacterium</taxon>
    </lineage>
</organism>
<dbReference type="EMBL" id="JGZB01000001">
    <property type="protein sequence ID" value="KFI69503.1"/>
    <property type="molecule type" value="Genomic_DNA"/>
</dbReference>
<evidence type="ECO:0000313" key="3">
    <source>
        <dbReference type="Proteomes" id="UP000029052"/>
    </source>
</evidence>
<feature type="transmembrane region" description="Helical" evidence="1">
    <location>
        <begin position="108"/>
        <end position="126"/>
    </location>
</feature>
<proteinExistence type="predicted"/>
<evidence type="ECO:0000313" key="2">
    <source>
        <dbReference type="EMBL" id="KFI69503.1"/>
    </source>
</evidence>
<dbReference type="Proteomes" id="UP000029052">
    <property type="component" value="Unassembled WGS sequence"/>
</dbReference>
<evidence type="ECO:0000256" key="1">
    <source>
        <dbReference type="SAM" id="Phobius"/>
    </source>
</evidence>
<reference evidence="2 3" key="1">
    <citation type="submission" date="2014-03" db="EMBL/GenBank/DDBJ databases">
        <title>Genomics of Bifidobacteria.</title>
        <authorList>
            <person name="Ventura M."/>
            <person name="Milani C."/>
            <person name="Lugli G.A."/>
        </authorList>
    </citation>
    <scope>NUCLEOTIDE SEQUENCE [LARGE SCALE GENOMIC DNA]</scope>
    <source>
        <strain evidence="2 3">LMG 11591</strain>
    </source>
</reference>
<keyword evidence="1" id="KW-0812">Transmembrane</keyword>
<feature type="transmembrane region" description="Helical" evidence="1">
    <location>
        <begin position="69"/>
        <end position="87"/>
    </location>
</feature>
<dbReference type="AlphaFoldDB" id="A0A087BEQ3"/>
<sequence>MTAHNRKTQAKRRINKQKRAQLQERQARELAQAQIKAYNAHKTAPFTYITGAIILLGLCLSISPVTALAAFIVSIVGFICASINVVIGQKERRKDASVRRPGRYKWMWALFAVSMFAVVVTAISVHW</sequence>
<name>A0A087BEQ3_9BIFI</name>
<keyword evidence="1" id="KW-0472">Membrane</keyword>
<comment type="caution">
    <text evidence="2">The sequence shown here is derived from an EMBL/GenBank/DDBJ whole genome shotgun (WGS) entry which is preliminary data.</text>
</comment>
<gene>
    <name evidence="2" type="ORF">BMAGN_1214</name>
</gene>
<keyword evidence="1" id="KW-1133">Transmembrane helix</keyword>